<dbReference type="SMART" id="SM00720">
    <property type="entry name" value="calpain_III"/>
    <property type="match status" value="1"/>
</dbReference>
<keyword evidence="3" id="KW-0788">Thiol protease</keyword>
<name>A0A7S4F4H8_CHRCT</name>
<proteinExistence type="predicted"/>
<dbReference type="InterPro" id="IPR036213">
    <property type="entry name" value="Calpain_III_sf"/>
</dbReference>
<evidence type="ECO:0000256" key="1">
    <source>
        <dbReference type="ARBA" id="ARBA00022670"/>
    </source>
</evidence>
<keyword evidence="2" id="KW-0378">Hydrolase</keyword>
<dbReference type="SUPFAM" id="SSF49758">
    <property type="entry name" value="Calpain large subunit, middle domain (domain III)"/>
    <property type="match status" value="2"/>
</dbReference>
<evidence type="ECO:0000313" key="5">
    <source>
        <dbReference type="EMBL" id="CAE0772701.1"/>
    </source>
</evidence>
<dbReference type="InterPro" id="IPR022683">
    <property type="entry name" value="Calpain_III"/>
</dbReference>
<accession>A0A7S4F4H8</accession>
<dbReference type="GO" id="GO:0004198">
    <property type="term" value="F:calcium-dependent cysteine-type endopeptidase activity"/>
    <property type="evidence" value="ECO:0007669"/>
    <property type="project" value="InterPro"/>
</dbReference>
<gene>
    <name evidence="5" type="ORF">PCAR00345_LOCUS25313</name>
</gene>
<dbReference type="PRINTS" id="PR00704">
    <property type="entry name" value="CALPAIN"/>
</dbReference>
<evidence type="ECO:0000256" key="3">
    <source>
        <dbReference type="ARBA" id="ARBA00022807"/>
    </source>
</evidence>
<dbReference type="Pfam" id="PF01067">
    <property type="entry name" value="Calpain_III"/>
    <property type="match status" value="2"/>
</dbReference>
<dbReference type="EMBL" id="HBIZ01039687">
    <property type="protein sequence ID" value="CAE0772701.1"/>
    <property type="molecule type" value="Transcribed_RNA"/>
</dbReference>
<dbReference type="PANTHER" id="PTHR46143:SF1">
    <property type="entry name" value="CALPAIN-7"/>
    <property type="match status" value="1"/>
</dbReference>
<dbReference type="PANTHER" id="PTHR46143">
    <property type="entry name" value="CALPAIN-7"/>
    <property type="match status" value="1"/>
</dbReference>
<organism evidence="5">
    <name type="scientific">Chrysotila carterae</name>
    <name type="common">Marine alga</name>
    <name type="synonym">Syracosphaera carterae</name>
    <dbReference type="NCBI Taxonomy" id="13221"/>
    <lineage>
        <taxon>Eukaryota</taxon>
        <taxon>Haptista</taxon>
        <taxon>Haptophyta</taxon>
        <taxon>Prymnesiophyceae</taxon>
        <taxon>Isochrysidales</taxon>
        <taxon>Isochrysidaceae</taxon>
        <taxon>Chrysotila</taxon>
    </lineage>
</organism>
<keyword evidence="1" id="KW-0645">Protease</keyword>
<feature type="domain" description="Peptidase C2 calpain" evidence="4">
    <location>
        <begin position="13"/>
        <end position="135"/>
    </location>
</feature>
<evidence type="ECO:0000259" key="4">
    <source>
        <dbReference type="SMART" id="SM00720"/>
    </source>
</evidence>
<sequence length="280" mass="30074">MAPFALRTLPMGLRHALHAKGRWHGIAAGGCQNYDSYIDNPRYLLTVAEPTDVLLELQCLSDSFSLGLDVDVVDGGETAQRNQFPLKSGTFRVGHAMVEARFPKGKYSIVPATFKPAQEAEFVISASSSAPISLVAVDHEGRGLVRHLVKGAWRFSDGSAAGSPNGGRFARNPHFRLTLSHQTDVLLRLQANNNPARPAMCITVYEGGERRSESGARFSNAMCVSNSGVYANFPGGVHVPRTALAAGSYSVIVSTFDPIEAEFTLIVYAAQGALRVQTLA</sequence>
<protein>
    <recommendedName>
        <fullName evidence="4">Peptidase C2 calpain domain-containing protein</fullName>
    </recommendedName>
</protein>
<dbReference type="InterPro" id="IPR022684">
    <property type="entry name" value="Calpain_cysteine_protease"/>
</dbReference>
<dbReference type="InterPro" id="IPR051297">
    <property type="entry name" value="PalB/RIM13"/>
</dbReference>
<dbReference type="AlphaFoldDB" id="A0A7S4F4H8"/>
<dbReference type="GO" id="GO:0006508">
    <property type="term" value="P:proteolysis"/>
    <property type="evidence" value="ECO:0007669"/>
    <property type="project" value="UniProtKB-KW"/>
</dbReference>
<dbReference type="InterPro" id="IPR022682">
    <property type="entry name" value="Calpain_domain_III"/>
</dbReference>
<evidence type="ECO:0000256" key="2">
    <source>
        <dbReference type="ARBA" id="ARBA00022801"/>
    </source>
</evidence>
<dbReference type="Gene3D" id="2.60.120.380">
    <property type="match status" value="2"/>
</dbReference>
<reference evidence="5" key="1">
    <citation type="submission" date="2021-01" db="EMBL/GenBank/DDBJ databases">
        <authorList>
            <person name="Corre E."/>
            <person name="Pelletier E."/>
            <person name="Niang G."/>
            <person name="Scheremetjew M."/>
            <person name="Finn R."/>
            <person name="Kale V."/>
            <person name="Holt S."/>
            <person name="Cochrane G."/>
            <person name="Meng A."/>
            <person name="Brown T."/>
            <person name="Cohen L."/>
        </authorList>
    </citation>
    <scope>NUCLEOTIDE SEQUENCE</scope>
    <source>
        <strain evidence="5">CCMP645</strain>
    </source>
</reference>